<keyword evidence="9" id="KW-1185">Reference proteome</keyword>
<protein>
    <submittedName>
        <fullName evidence="8">Transcription factor tau subunit sfc1</fullName>
    </submittedName>
</protein>
<dbReference type="GO" id="GO:0005634">
    <property type="term" value="C:nucleus"/>
    <property type="evidence" value="ECO:0007669"/>
    <property type="project" value="UniProtKB-SubCell"/>
</dbReference>
<feature type="domain" description="Transcription factor IIIC subunit 5 HTH" evidence="6">
    <location>
        <begin position="178"/>
        <end position="326"/>
    </location>
</feature>
<comment type="subcellular location">
    <subcellularLocation>
        <location evidence="1">Nucleus</location>
    </subcellularLocation>
</comment>
<keyword evidence="4" id="KW-0539">Nucleus</keyword>
<dbReference type="GO" id="GO:0001002">
    <property type="term" value="F:RNA polymerase III type 1 promoter sequence-specific DNA binding"/>
    <property type="evidence" value="ECO:0007669"/>
    <property type="project" value="TreeGrafter"/>
</dbReference>
<dbReference type="GO" id="GO:0000127">
    <property type="term" value="C:transcription factor TFIIIC complex"/>
    <property type="evidence" value="ECO:0007669"/>
    <property type="project" value="InterPro"/>
</dbReference>
<dbReference type="Pfam" id="PF09734">
    <property type="entry name" value="Tau95"/>
    <property type="match status" value="1"/>
</dbReference>
<evidence type="ECO:0000256" key="5">
    <source>
        <dbReference type="SAM" id="MobiDB-lite"/>
    </source>
</evidence>
<dbReference type="Gene3D" id="3.30.200.160">
    <property type="entry name" value="TFIIIC, subcomplex tauA, subunit Sfc1, barrel domain"/>
    <property type="match status" value="1"/>
</dbReference>
<organism evidence="8 9">
    <name type="scientific">Lachnellula hyalina</name>
    <dbReference type="NCBI Taxonomy" id="1316788"/>
    <lineage>
        <taxon>Eukaryota</taxon>
        <taxon>Fungi</taxon>
        <taxon>Dikarya</taxon>
        <taxon>Ascomycota</taxon>
        <taxon>Pezizomycotina</taxon>
        <taxon>Leotiomycetes</taxon>
        <taxon>Helotiales</taxon>
        <taxon>Lachnaceae</taxon>
        <taxon>Lachnellula</taxon>
    </lineage>
</organism>
<keyword evidence="2" id="KW-0238">DNA-binding</keyword>
<evidence type="ECO:0000313" key="8">
    <source>
        <dbReference type="EMBL" id="TVY27036.1"/>
    </source>
</evidence>
<feature type="compositionally biased region" description="Acidic residues" evidence="5">
    <location>
        <begin position="561"/>
        <end position="595"/>
    </location>
</feature>
<reference evidence="8 9" key="1">
    <citation type="submission" date="2018-05" db="EMBL/GenBank/DDBJ databases">
        <title>Genome sequencing and assembly of the regulated plant pathogen Lachnellula willkommii and related sister species for the development of diagnostic species identification markers.</title>
        <authorList>
            <person name="Giroux E."/>
            <person name="Bilodeau G."/>
        </authorList>
    </citation>
    <scope>NUCLEOTIDE SEQUENCE [LARGE SCALE GENOMIC DNA]</scope>
    <source>
        <strain evidence="8 9">CBS 185.66</strain>
    </source>
</reference>
<feature type="domain" description="Transcription factor IIIC subunit Tfc1/Sfc1 triple barrel" evidence="7">
    <location>
        <begin position="14"/>
        <end position="157"/>
    </location>
</feature>
<feature type="region of interest" description="Disordered" evidence="5">
    <location>
        <begin position="104"/>
        <end position="127"/>
    </location>
</feature>
<evidence type="ECO:0000313" key="9">
    <source>
        <dbReference type="Proteomes" id="UP000431533"/>
    </source>
</evidence>
<name>A0A8H8R3L5_9HELO</name>
<dbReference type="InterPro" id="IPR041499">
    <property type="entry name" value="Tfc1/Sfc1_N"/>
</dbReference>
<evidence type="ECO:0000256" key="2">
    <source>
        <dbReference type="ARBA" id="ARBA00023125"/>
    </source>
</evidence>
<dbReference type="Pfam" id="PF17682">
    <property type="entry name" value="Tau95_N"/>
    <property type="match status" value="1"/>
</dbReference>
<keyword evidence="3" id="KW-0804">Transcription</keyword>
<dbReference type="AlphaFoldDB" id="A0A8H8R3L5"/>
<evidence type="ECO:0000256" key="4">
    <source>
        <dbReference type="ARBA" id="ARBA00023242"/>
    </source>
</evidence>
<feature type="compositionally biased region" description="Polar residues" evidence="5">
    <location>
        <begin position="104"/>
        <end position="122"/>
    </location>
</feature>
<comment type="caution">
    <text evidence="8">The sequence shown here is derived from an EMBL/GenBank/DDBJ whole genome shotgun (WGS) entry which is preliminary data.</text>
</comment>
<dbReference type="GO" id="GO:0001003">
    <property type="term" value="F:RNA polymerase III type 2 promoter sequence-specific DNA binding"/>
    <property type="evidence" value="ECO:0007669"/>
    <property type="project" value="TreeGrafter"/>
</dbReference>
<evidence type="ECO:0000259" key="7">
    <source>
        <dbReference type="Pfam" id="PF17682"/>
    </source>
</evidence>
<accession>A0A8H8R3L5</accession>
<dbReference type="Proteomes" id="UP000431533">
    <property type="component" value="Unassembled WGS sequence"/>
</dbReference>
<dbReference type="RefSeq" id="XP_031005824.1">
    <property type="nucleotide sequence ID" value="XM_031149709.1"/>
</dbReference>
<evidence type="ECO:0000256" key="1">
    <source>
        <dbReference type="ARBA" id="ARBA00004123"/>
    </source>
</evidence>
<evidence type="ECO:0000259" key="6">
    <source>
        <dbReference type="Pfam" id="PF09734"/>
    </source>
</evidence>
<dbReference type="InterPro" id="IPR040454">
    <property type="entry name" value="TF_IIIC_Tfc1/Sfc1"/>
</dbReference>
<sequence>MAAPVYTVPPRKVVAVEHPLVVKNLENGLKTFGRNRPFERLIDISDPDSCIPLYIRHNDPMCVPVLSYNTPTNNVLLQITVAKRIGRKRKRGALDPSLYNDTGFSSLPNTGPTFSADSIGSQSRKDKPAELLRSLQDNVSNYSIEAVAEITNTHRFRVEDIKEFRLDPSRGLKQNDQIMPPPRMSHHSLPFNWEWQQNPNNYTDVDPETGNPVLKSRAPQRHLRVDYLSHDVAKIPDKGPEVPSDDPNLQSLVAILKEALEERPIWTRRALLNRLGHSPHLSLIKSAYQYVSYQFKNGPWREALVKYGVDPRSDPKYRIYQTIFFRISDDAEPNKLWKDQRREQMLRYNRTDPTSHLFDGKHVSLEGRVWQICDITDPLLHRLARDALYPKEFSSKIDGWFQNGRFAKIKAIMKTKLIAIRLGKSVTDQDFAVALSLPDTVAKSSSRRVYVPVPDLRLTAAELEALTKSGLVKPLSQKQILKKAKKDFDASGGVKPLVSKSNQRYVKSLWDQSEQTGPGTPDSRALEAVSQMNGLGMLDQGTPSSSSDPHGRAARGLLNDDLADEDEDEDEDEDDDDDDEPERESGSEGEEDEDA</sequence>
<dbReference type="OrthoDB" id="5598268at2759"/>
<gene>
    <name evidence="8" type="primary">sfc1</name>
    <name evidence="8" type="ORF">LHYA1_G004753</name>
</gene>
<dbReference type="EMBL" id="QGMH01000056">
    <property type="protein sequence ID" value="TVY27036.1"/>
    <property type="molecule type" value="Genomic_DNA"/>
</dbReference>
<dbReference type="GO" id="GO:0006384">
    <property type="term" value="P:transcription initiation at RNA polymerase III promoter"/>
    <property type="evidence" value="ECO:0007669"/>
    <property type="project" value="InterPro"/>
</dbReference>
<dbReference type="InterPro" id="IPR042536">
    <property type="entry name" value="TFIIIC_tauA_Sfc1"/>
</dbReference>
<dbReference type="InterPro" id="IPR019136">
    <property type="entry name" value="TF_IIIC_su-5_HTH"/>
</dbReference>
<proteinExistence type="predicted"/>
<feature type="region of interest" description="Disordered" evidence="5">
    <location>
        <begin position="535"/>
        <end position="595"/>
    </location>
</feature>
<dbReference type="PANTHER" id="PTHR13230">
    <property type="entry name" value="GENERAL TRANSCRIPTION FACTOR IIIC, POLYPEPTIDE 5"/>
    <property type="match status" value="1"/>
</dbReference>
<dbReference type="PANTHER" id="PTHR13230:SF5">
    <property type="entry name" value="GENERAL TRANSCRIPTION FACTOR 3C POLYPEPTIDE 5"/>
    <property type="match status" value="1"/>
</dbReference>
<evidence type="ECO:0000256" key="3">
    <source>
        <dbReference type="ARBA" id="ARBA00023163"/>
    </source>
</evidence>
<dbReference type="GeneID" id="41984951"/>